<evidence type="ECO:0000256" key="6">
    <source>
        <dbReference type="SAM" id="Phobius"/>
    </source>
</evidence>
<evidence type="ECO:0000256" key="3">
    <source>
        <dbReference type="ARBA" id="ARBA00022741"/>
    </source>
</evidence>
<keyword evidence="9" id="KW-1185">Reference proteome</keyword>
<gene>
    <name evidence="8" type="ORF">JV46_06080</name>
</gene>
<evidence type="ECO:0000256" key="4">
    <source>
        <dbReference type="ARBA" id="ARBA00022777"/>
    </source>
</evidence>
<reference evidence="8 9" key="1">
    <citation type="journal article" date="2014" name="BMC Genomics">
        <title>The genome of the intracellular bacterium of the coastal bivalve, Solemya velum: a blueprint for thriving in and out of symbiosis.</title>
        <authorList>
            <person name="Dmytrenko O."/>
            <person name="Russell S.L."/>
            <person name="Loo W.T."/>
            <person name="Fontanez K.M."/>
            <person name="Liao L."/>
            <person name="Roeselers G."/>
            <person name="Sharma R."/>
            <person name="Stewart F.J."/>
            <person name="Newton I.L."/>
            <person name="Woyke T."/>
            <person name="Wu D."/>
            <person name="Lang J.M."/>
            <person name="Eisen J.A."/>
            <person name="Cavanaugh C.M."/>
        </authorList>
    </citation>
    <scope>NUCLEOTIDE SEQUENCE [LARGE SCALE GENOMIC DNA]</scope>
    <source>
        <strain evidence="8 9">WH</strain>
    </source>
</reference>
<dbReference type="GO" id="GO:0004674">
    <property type="term" value="F:protein serine/threonine kinase activity"/>
    <property type="evidence" value="ECO:0007669"/>
    <property type="project" value="UniProtKB-KW"/>
</dbReference>
<comment type="caution">
    <text evidence="8">The sequence shown here is derived from an EMBL/GenBank/DDBJ whole genome shotgun (WGS) entry which is preliminary data.</text>
</comment>
<evidence type="ECO:0000256" key="2">
    <source>
        <dbReference type="ARBA" id="ARBA00022679"/>
    </source>
</evidence>
<dbReference type="AlphaFoldDB" id="A0A0B0HBK2"/>
<dbReference type="STRING" id="2340.JV46_06080"/>
<organism evidence="8 9">
    <name type="scientific">Solemya velum gill symbiont</name>
    <dbReference type="NCBI Taxonomy" id="2340"/>
    <lineage>
        <taxon>Bacteria</taxon>
        <taxon>Pseudomonadati</taxon>
        <taxon>Pseudomonadota</taxon>
        <taxon>Gammaproteobacteria</taxon>
        <taxon>sulfur-oxidizing symbionts</taxon>
    </lineage>
</organism>
<keyword evidence="6" id="KW-1133">Transmembrane helix</keyword>
<dbReference type="PROSITE" id="PS50011">
    <property type="entry name" value="PROTEIN_KINASE_DOM"/>
    <property type="match status" value="1"/>
</dbReference>
<dbReference type="Gene3D" id="1.10.510.10">
    <property type="entry name" value="Transferase(Phosphotransferase) domain 1"/>
    <property type="match status" value="1"/>
</dbReference>
<keyword evidence="5" id="KW-0067">ATP-binding</keyword>
<keyword evidence="6" id="KW-0472">Membrane</keyword>
<keyword evidence="2" id="KW-0808">Transferase</keyword>
<protein>
    <submittedName>
        <fullName evidence="8">Protein kinase domain-containing protein</fullName>
    </submittedName>
</protein>
<feature type="domain" description="Protein kinase" evidence="7">
    <location>
        <begin position="1"/>
        <end position="180"/>
    </location>
</feature>
<dbReference type="PANTHER" id="PTHR11584">
    <property type="entry name" value="SERINE/THREONINE PROTEIN KINASE"/>
    <property type="match status" value="1"/>
</dbReference>
<dbReference type="Pfam" id="PF00069">
    <property type="entry name" value="Pkinase"/>
    <property type="match status" value="1"/>
</dbReference>
<evidence type="ECO:0000256" key="5">
    <source>
        <dbReference type="ARBA" id="ARBA00022840"/>
    </source>
</evidence>
<dbReference type="PATRIC" id="fig|2340.3.peg.1878"/>
<evidence type="ECO:0000256" key="1">
    <source>
        <dbReference type="ARBA" id="ARBA00022527"/>
    </source>
</evidence>
<evidence type="ECO:0000313" key="9">
    <source>
        <dbReference type="Proteomes" id="UP000030856"/>
    </source>
</evidence>
<keyword evidence="6" id="KW-0812">Transmembrane</keyword>
<dbReference type="PANTHER" id="PTHR11584:SF369">
    <property type="entry name" value="MITOGEN-ACTIVATED PROTEIN KINASE KINASE KINASE 19-RELATED"/>
    <property type="match status" value="1"/>
</dbReference>
<name>A0A0B0HBK2_SOVGS</name>
<feature type="transmembrane region" description="Helical" evidence="6">
    <location>
        <begin position="187"/>
        <end position="204"/>
    </location>
</feature>
<accession>A0A0B0HBK2</accession>
<dbReference type="GO" id="GO:0005524">
    <property type="term" value="F:ATP binding"/>
    <property type="evidence" value="ECO:0007669"/>
    <property type="project" value="UniProtKB-KW"/>
</dbReference>
<keyword evidence="3" id="KW-0547">Nucleotide-binding</keyword>
<keyword evidence="1" id="KW-0723">Serine/threonine-protein kinase</keyword>
<evidence type="ECO:0000313" key="8">
    <source>
        <dbReference type="EMBL" id="KHF25254.1"/>
    </source>
</evidence>
<dbReference type="eggNOG" id="COG0515">
    <property type="taxonomic scope" value="Bacteria"/>
</dbReference>
<dbReference type="SUPFAM" id="SSF56112">
    <property type="entry name" value="Protein kinase-like (PK-like)"/>
    <property type="match status" value="1"/>
</dbReference>
<dbReference type="InterPro" id="IPR000719">
    <property type="entry name" value="Prot_kinase_dom"/>
</dbReference>
<dbReference type="SMART" id="SM00220">
    <property type="entry name" value="S_TKc"/>
    <property type="match status" value="1"/>
</dbReference>
<dbReference type="InterPro" id="IPR011009">
    <property type="entry name" value="Kinase-like_dom_sf"/>
</dbReference>
<dbReference type="Proteomes" id="UP000030856">
    <property type="component" value="Unassembled WGS sequence"/>
</dbReference>
<evidence type="ECO:0000259" key="7">
    <source>
        <dbReference type="PROSITE" id="PS50011"/>
    </source>
</evidence>
<keyword evidence="4 8" id="KW-0418">Kinase</keyword>
<sequence length="216" mass="24104">MRLHKSWCVKCYKTSAPPCGKGAAGDAPNGDDTPNFLIDRNNTLKIIDFGSARIAGLAEIKTPVEHAHILGTANYSAPEYFKGESGTNRSDIFSLGVIAYEMLTGKLPYGEVTPQFADKKRFNYTPASEHNSSVPEWIDNAIRKAVDPNPAKSYTLLSEFVSDLTKPNQRLIKKEAQPLMQRNPLKFWQVVAVLEFLLILLLFVKTMRAKGVRVYI</sequence>
<proteinExistence type="predicted"/>
<dbReference type="EMBL" id="JRAA01000002">
    <property type="protein sequence ID" value="KHF25254.1"/>
    <property type="molecule type" value="Genomic_DNA"/>
</dbReference>